<dbReference type="Proteomes" id="UP000480684">
    <property type="component" value="Unassembled WGS sequence"/>
</dbReference>
<keyword evidence="2" id="KW-1185">Reference proteome</keyword>
<organism evidence="1 2">
    <name type="scientific">Magnetospirillum aberrantis SpK</name>
    <dbReference type="NCBI Taxonomy" id="908842"/>
    <lineage>
        <taxon>Bacteria</taxon>
        <taxon>Pseudomonadati</taxon>
        <taxon>Pseudomonadota</taxon>
        <taxon>Alphaproteobacteria</taxon>
        <taxon>Rhodospirillales</taxon>
        <taxon>Rhodospirillaceae</taxon>
        <taxon>Magnetospirillum</taxon>
    </lineage>
</organism>
<accession>A0A7C9QRG8</accession>
<name>A0A7C9QRG8_9PROT</name>
<proteinExistence type="predicted"/>
<dbReference type="RefSeq" id="WP_163674085.1">
    <property type="nucleotide sequence ID" value="NZ_JAAIYP010000007.1"/>
</dbReference>
<reference evidence="1 2" key="1">
    <citation type="submission" date="2020-02" db="EMBL/GenBank/DDBJ databases">
        <authorList>
            <person name="Dziuba M."/>
            <person name="Kuznetsov B."/>
            <person name="Mardanov A."/>
            <person name="Ravin N."/>
            <person name="Grouzdev D."/>
        </authorList>
    </citation>
    <scope>NUCLEOTIDE SEQUENCE [LARGE SCALE GENOMIC DNA]</scope>
    <source>
        <strain evidence="1 2">SpK</strain>
    </source>
</reference>
<dbReference type="EMBL" id="JAAIYP010000007">
    <property type="protein sequence ID" value="NFV78800.1"/>
    <property type="molecule type" value="Genomic_DNA"/>
</dbReference>
<sequence length="124" mass="13425">MPVPADQDPTDNVVRLNFTARPMPKGPQAMAPFLLEARADGWKMHTGGRTLDAAELASAADLLRDIARSLTDMARESAGQPAQPCIAEFVLYDTGGIDHWVADGADRTRLRLGLRTAISTIRDP</sequence>
<evidence type="ECO:0000313" key="1">
    <source>
        <dbReference type="EMBL" id="NFV78800.1"/>
    </source>
</evidence>
<gene>
    <name evidence="1" type="ORF">G4223_01540</name>
</gene>
<evidence type="ECO:0000313" key="2">
    <source>
        <dbReference type="Proteomes" id="UP000480684"/>
    </source>
</evidence>
<protein>
    <submittedName>
        <fullName evidence="1">Uncharacterized protein</fullName>
    </submittedName>
</protein>
<dbReference type="AlphaFoldDB" id="A0A7C9QRG8"/>
<comment type="caution">
    <text evidence="1">The sequence shown here is derived from an EMBL/GenBank/DDBJ whole genome shotgun (WGS) entry which is preliminary data.</text>
</comment>